<comment type="caution">
    <text evidence="4">The sequence shown here is derived from an EMBL/GenBank/DDBJ whole genome shotgun (WGS) entry which is preliminary data.</text>
</comment>
<evidence type="ECO:0000313" key="4">
    <source>
        <dbReference type="EMBL" id="KAF2070038.1"/>
    </source>
</evidence>
<feature type="signal peptide" evidence="1">
    <location>
        <begin position="1"/>
        <end position="26"/>
    </location>
</feature>
<evidence type="ECO:0000256" key="1">
    <source>
        <dbReference type="SAM" id="SignalP"/>
    </source>
</evidence>
<dbReference type="EMBL" id="AJWJ01000553">
    <property type="protein sequence ID" value="KAF2070038.1"/>
    <property type="molecule type" value="Genomic_DNA"/>
</dbReference>
<keyword evidence="5" id="KW-1185">Reference proteome</keyword>
<dbReference type="Proteomes" id="UP000695562">
    <property type="component" value="Unassembled WGS sequence"/>
</dbReference>
<dbReference type="AlphaFoldDB" id="A0A8J4PMQ9"/>
<dbReference type="PANTHER" id="PTHR31378:SF5">
    <property type="entry name" value="EGF-LIKE DOMAIN-CONTAINING PROTEIN"/>
    <property type="match status" value="1"/>
</dbReference>
<dbReference type="OrthoDB" id="24244at2759"/>
<feature type="domain" description="DUF7035" evidence="2">
    <location>
        <begin position="635"/>
        <end position="763"/>
    </location>
</feature>
<protein>
    <recommendedName>
        <fullName evidence="6">Carbohydrate binding domain-containing protein</fullName>
    </recommendedName>
</protein>
<evidence type="ECO:0008006" key="6">
    <source>
        <dbReference type="Google" id="ProtNLM"/>
    </source>
</evidence>
<name>A0A8J4PMQ9_9MYCE</name>
<accession>A0A8J4PMQ9</accession>
<keyword evidence="1" id="KW-0732">Signal</keyword>
<dbReference type="Pfam" id="PF23034">
    <property type="entry name" value="DUF7035"/>
    <property type="match status" value="1"/>
</dbReference>
<feature type="chain" id="PRO_5035255257" description="Carbohydrate binding domain-containing protein" evidence="1">
    <location>
        <begin position="27"/>
        <end position="766"/>
    </location>
</feature>
<evidence type="ECO:0000313" key="5">
    <source>
        <dbReference type="Proteomes" id="UP000695562"/>
    </source>
</evidence>
<feature type="non-terminal residue" evidence="4">
    <location>
        <position position="766"/>
    </location>
</feature>
<gene>
    <name evidence="4" type="ORF">CYY_008646</name>
</gene>
<feature type="domain" description="DUF7743" evidence="3">
    <location>
        <begin position="416"/>
        <end position="522"/>
    </location>
</feature>
<sequence>MLTKSNFSFNIFILGLVLMLISDVQSIDIIEKNANLVHVSRTGATVSQCTWEVNIKAKNFPFKSITTSGIPDTFYYGDFIIIISQLSSQIQQSPVAVIYDVNDQSEIVDFGEYICIDTPISTNFVSNFNGNLIAYNKKVPVTTSLGIISDTSSDYQITGLSTIGFFTLSSSTLLPPLSSIVSFRYSYPSGSPTQTTDLRVISGNLVRNFAITNPIPNFASDSFPTLLSYQDHSLYNSFMMNVSDPSGKALTMSFVKSPTSSFNEFFILPVYGNPTSPVYIGYKKFSFDPSLEITQDVCAVGVGNVVQLKSITYKAPSIASGTTSNLELFIKGSEYILTFQTFIPEKRFDYYKIGDLAHMNTITNTWSNYPYGFSGGNYQNFTWTKSLFIPKYKLNGNIQIATDVSKVYPYNTPADQTPLINKIEIKSFPNGNILLRLNATCGLSGLKSFSYFKEPIIASDLVLDSGSWSIYEKVFEVSKYAFTPSFFKLTNNYGSDSSISSSTNFTPNAGPKMTLNDIQSISFKENNVDLSNGGVWNTIYLQTKAEFLVDNTYFIPFKFISTTEILNDFINEDMQWDALYYNITEEKFMFSFYMPARLFTGSVNYALFIQGFILDPSMLSSLFSTANLQVVSSSADEMAPIVENITILRGEVLPNNTQTIGWRIQILDPLNGLESGNLTINSDIDYLGYKFTFGPCDSIDPYQGIYEFNITLDNNSCKTQTYSIKELTLRDTSGHFSNSTVSTKGQYPITHPFINTDNSQVTIICQ</sequence>
<dbReference type="Pfam" id="PF24893">
    <property type="entry name" value="DUF7743"/>
    <property type="match status" value="1"/>
</dbReference>
<evidence type="ECO:0000259" key="2">
    <source>
        <dbReference type="Pfam" id="PF23034"/>
    </source>
</evidence>
<organism evidence="4 5">
    <name type="scientific">Polysphondylium violaceum</name>
    <dbReference type="NCBI Taxonomy" id="133409"/>
    <lineage>
        <taxon>Eukaryota</taxon>
        <taxon>Amoebozoa</taxon>
        <taxon>Evosea</taxon>
        <taxon>Eumycetozoa</taxon>
        <taxon>Dictyostelia</taxon>
        <taxon>Dictyosteliales</taxon>
        <taxon>Dictyosteliaceae</taxon>
        <taxon>Polysphondylium</taxon>
    </lineage>
</organism>
<dbReference type="PANTHER" id="PTHR31378">
    <property type="entry name" value="EGF-LIKE DOMAIN-CONTAINING PROTEIN-RELATED-RELATED"/>
    <property type="match status" value="1"/>
</dbReference>
<dbReference type="InterPro" id="IPR056645">
    <property type="entry name" value="DUF7743"/>
</dbReference>
<reference evidence="4" key="1">
    <citation type="submission" date="2020-01" db="EMBL/GenBank/DDBJ databases">
        <title>Development of genomics and gene disruption for Polysphondylium violaceum indicates a role for the polyketide synthase stlB in stalk morphogenesis.</title>
        <authorList>
            <person name="Narita B."/>
            <person name="Kawabe Y."/>
            <person name="Kin K."/>
            <person name="Saito T."/>
            <person name="Gibbs R."/>
            <person name="Kuspa A."/>
            <person name="Muzny D."/>
            <person name="Queller D."/>
            <person name="Richards S."/>
            <person name="Strassman J."/>
            <person name="Sucgang R."/>
            <person name="Worley K."/>
            <person name="Schaap P."/>
        </authorList>
    </citation>
    <scope>NUCLEOTIDE SEQUENCE</scope>
    <source>
        <strain evidence="4">QSvi11</strain>
    </source>
</reference>
<evidence type="ECO:0000259" key="3">
    <source>
        <dbReference type="Pfam" id="PF24893"/>
    </source>
</evidence>
<dbReference type="InterPro" id="IPR055463">
    <property type="entry name" value="DUF7035"/>
</dbReference>
<proteinExistence type="predicted"/>